<name>A0AAD9SSF3_PHOAM</name>
<evidence type="ECO:0000313" key="3">
    <source>
        <dbReference type="Proteomes" id="UP001265746"/>
    </source>
</evidence>
<dbReference type="EMBL" id="JAUJFL010000001">
    <property type="protein sequence ID" value="KAK2614842.1"/>
    <property type="molecule type" value="Genomic_DNA"/>
</dbReference>
<protein>
    <submittedName>
        <fullName evidence="2">Uncharacterized protein</fullName>
    </submittedName>
</protein>
<reference evidence="2" key="1">
    <citation type="submission" date="2023-06" db="EMBL/GenBank/DDBJ databases">
        <authorList>
            <person name="Noh H."/>
        </authorList>
    </citation>
    <scope>NUCLEOTIDE SEQUENCE</scope>
    <source>
        <strain evidence="2">DUCC20226</strain>
    </source>
</reference>
<proteinExistence type="predicted"/>
<gene>
    <name evidence="2" type="ORF">N8I77_001638</name>
</gene>
<dbReference type="AlphaFoldDB" id="A0AAD9SSF3"/>
<evidence type="ECO:0000313" key="2">
    <source>
        <dbReference type="EMBL" id="KAK2614842.1"/>
    </source>
</evidence>
<dbReference type="Proteomes" id="UP001265746">
    <property type="component" value="Unassembled WGS sequence"/>
</dbReference>
<organism evidence="2 3">
    <name type="scientific">Phomopsis amygdali</name>
    <name type="common">Fusicoccum amygdali</name>
    <dbReference type="NCBI Taxonomy" id="1214568"/>
    <lineage>
        <taxon>Eukaryota</taxon>
        <taxon>Fungi</taxon>
        <taxon>Dikarya</taxon>
        <taxon>Ascomycota</taxon>
        <taxon>Pezizomycotina</taxon>
        <taxon>Sordariomycetes</taxon>
        <taxon>Sordariomycetidae</taxon>
        <taxon>Diaporthales</taxon>
        <taxon>Diaporthaceae</taxon>
        <taxon>Diaporthe</taxon>
    </lineage>
</organism>
<comment type="caution">
    <text evidence="2">The sequence shown here is derived from an EMBL/GenBank/DDBJ whole genome shotgun (WGS) entry which is preliminary data.</text>
</comment>
<keyword evidence="3" id="KW-1185">Reference proteome</keyword>
<sequence>MLPKTYENTTHHRCKQEHSLCCYQTAAKGTRTNTKFDAFSLIEGNNHIWRIHFVFHMHALKITGQMSHIVQFCSPYGDLDDCEGETQLDDVPGLPDDNRENPLKGLEDVVYDDDGAEGNFA</sequence>
<feature type="region of interest" description="Disordered" evidence="1">
    <location>
        <begin position="84"/>
        <end position="104"/>
    </location>
</feature>
<evidence type="ECO:0000256" key="1">
    <source>
        <dbReference type="SAM" id="MobiDB-lite"/>
    </source>
</evidence>
<accession>A0AAD9SSF3</accession>